<dbReference type="InterPro" id="IPR023187">
    <property type="entry name" value="Tscrpt_reg_MarR-type_CS"/>
</dbReference>
<evidence type="ECO:0000259" key="4">
    <source>
        <dbReference type="PROSITE" id="PS50995"/>
    </source>
</evidence>
<organism evidence="5 6">
    <name type="scientific">Mycolicibacterium rhodesiae</name>
    <name type="common">Mycobacterium rhodesiae</name>
    <dbReference type="NCBI Taxonomy" id="36814"/>
    <lineage>
        <taxon>Bacteria</taxon>
        <taxon>Bacillati</taxon>
        <taxon>Actinomycetota</taxon>
        <taxon>Actinomycetes</taxon>
        <taxon>Mycobacteriales</taxon>
        <taxon>Mycobacteriaceae</taxon>
        <taxon>Mycolicibacterium</taxon>
    </lineage>
</organism>
<evidence type="ECO:0000256" key="2">
    <source>
        <dbReference type="ARBA" id="ARBA00023125"/>
    </source>
</evidence>
<gene>
    <name evidence="5" type="ORF">BST42_12555</name>
</gene>
<keyword evidence="3" id="KW-0804">Transcription</keyword>
<dbReference type="Pfam" id="PF01047">
    <property type="entry name" value="MarR"/>
    <property type="match status" value="1"/>
</dbReference>
<dbReference type="Proteomes" id="UP000192534">
    <property type="component" value="Unassembled WGS sequence"/>
</dbReference>
<dbReference type="GO" id="GO:0003700">
    <property type="term" value="F:DNA-binding transcription factor activity"/>
    <property type="evidence" value="ECO:0007669"/>
    <property type="project" value="InterPro"/>
</dbReference>
<feature type="domain" description="HTH marR-type" evidence="4">
    <location>
        <begin position="14"/>
        <end position="148"/>
    </location>
</feature>
<dbReference type="PROSITE" id="PS50995">
    <property type="entry name" value="HTH_MARR_2"/>
    <property type="match status" value="1"/>
</dbReference>
<comment type="caution">
    <text evidence="5">The sequence shown here is derived from an EMBL/GenBank/DDBJ whole genome shotgun (WGS) entry which is preliminary data.</text>
</comment>
<keyword evidence="1" id="KW-0805">Transcription regulation</keyword>
<dbReference type="InterPro" id="IPR036388">
    <property type="entry name" value="WH-like_DNA-bd_sf"/>
</dbReference>
<dbReference type="PANTHER" id="PTHR33164">
    <property type="entry name" value="TRANSCRIPTIONAL REGULATOR, MARR FAMILY"/>
    <property type="match status" value="1"/>
</dbReference>
<dbReference type="InterPro" id="IPR036390">
    <property type="entry name" value="WH_DNA-bd_sf"/>
</dbReference>
<dbReference type="GO" id="GO:0006950">
    <property type="term" value="P:response to stress"/>
    <property type="evidence" value="ECO:0007669"/>
    <property type="project" value="TreeGrafter"/>
</dbReference>
<evidence type="ECO:0000313" key="5">
    <source>
        <dbReference type="EMBL" id="ORB52875.1"/>
    </source>
</evidence>
<dbReference type="OrthoDB" id="3573114at2"/>
<dbReference type="AlphaFoldDB" id="A0A1X0IVC6"/>
<dbReference type="SUPFAM" id="SSF46785">
    <property type="entry name" value="Winged helix' DNA-binding domain"/>
    <property type="match status" value="1"/>
</dbReference>
<name>A0A1X0IVC6_MYCRH</name>
<dbReference type="InterPro" id="IPR000835">
    <property type="entry name" value="HTH_MarR-typ"/>
</dbReference>
<accession>A0A1X0IVC6</accession>
<reference evidence="5 6" key="1">
    <citation type="submission" date="2016-12" db="EMBL/GenBank/DDBJ databases">
        <title>The new phylogeny of genus Mycobacterium.</title>
        <authorList>
            <person name="Tortoli E."/>
            <person name="Trovato A."/>
            <person name="Cirillo D.M."/>
        </authorList>
    </citation>
    <scope>NUCLEOTIDE SEQUENCE [LARGE SCALE GENOMIC DNA]</scope>
    <source>
        <strain evidence="5 6">DSM 44223</strain>
    </source>
</reference>
<dbReference type="SMART" id="SM00347">
    <property type="entry name" value="HTH_MARR"/>
    <property type="match status" value="1"/>
</dbReference>
<keyword evidence="6" id="KW-1185">Reference proteome</keyword>
<dbReference type="Gene3D" id="1.10.10.10">
    <property type="entry name" value="Winged helix-like DNA-binding domain superfamily/Winged helix DNA-binding domain"/>
    <property type="match status" value="1"/>
</dbReference>
<protein>
    <submittedName>
        <fullName evidence="5">MarR family transcriptional regulator</fullName>
    </submittedName>
</protein>
<evidence type="ECO:0000313" key="6">
    <source>
        <dbReference type="Proteomes" id="UP000192534"/>
    </source>
</evidence>
<dbReference type="InterPro" id="IPR039422">
    <property type="entry name" value="MarR/SlyA-like"/>
</dbReference>
<dbReference type="PROSITE" id="PS01117">
    <property type="entry name" value="HTH_MARR_1"/>
    <property type="match status" value="1"/>
</dbReference>
<dbReference type="GO" id="GO:0003677">
    <property type="term" value="F:DNA binding"/>
    <property type="evidence" value="ECO:0007669"/>
    <property type="project" value="UniProtKB-KW"/>
</dbReference>
<evidence type="ECO:0000256" key="3">
    <source>
        <dbReference type="ARBA" id="ARBA00023163"/>
    </source>
</evidence>
<dbReference type="PANTHER" id="PTHR33164:SF94">
    <property type="entry name" value="TRANSCRIPTIONAL REGULATORY PROTEIN-RELATED"/>
    <property type="match status" value="1"/>
</dbReference>
<evidence type="ECO:0000256" key="1">
    <source>
        <dbReference type="ARBA" id="ARBA00023015"/>
    </source>
</evidence>
<dbReference type="EMBL" id="MVIH01000005">
    <property type="protein sequence ID" value="ORB52875.1"/>
    <property type="molecule type" value="Genomic_DNA"/>
</dbReference>
<sequence length="166" mass="17739">MGRHGVRQSIDGPSADDVDAVLRASRALVGIAAASIAEISEVVTVPQLRVLVMIDTHGPLNLASVADGLDISASNASRICDRLIKAGFLHRQDSAADRRNISLSLTTEGRQLVRKMNRHRRRSITRVLRAMSATERDSVITALDAFAAAAGEPADDAGLRLVWPPA</sequence>
<keyword evidence="2" id="KW-0238">DNA-binding</keyword>
<proteinExistence type="predicted"/>